<evidence type="ECO:0000313" key="3">
    <source>
        <dbReference type="Proteomes" id="UP000050398"/>
    </source>
</evidence>
<protein>
    <recommendedName>
        <fullName evidence="4">DUF1672 family protein</fullName>
    </recommendedName>
</protein>
<evidence type="ECO:0000313" key="2">
    <source>
        <dbReference type="EMBL" id="KPL59214.1"/>
    </source>
</evidence>
<dbReference type="PATRIC" id="fig|218284.4.peg.4066"/>
<dbReference type="RefSeq" id="WP_152968592.1">
    <property type="nucleotide sequence ID" value="NZ_LIXZ01000008.1"/>
</dbReference>
<evidence type="ECO:0008006" key="4">
    <source>
        <dbReference type="Google" id="ProtNLM"/>
    </source>
</evidence>
<organism evidence="2 3">
    <name type="scientific">Rossellomorea vietnamensis</name>
    <dbReference type="NCBI Taxonomy" id="218284"/>
    <lineage>
        <taxon>Bacteria</taxon>
        <taxon>Bacillati</taxon>
        <taxon>Bacillota</taxon>
        <taxon>Bacilli</taxon>
        <taxon>Bacillales</taxon>
        <taxon>Bacillaceae</taxon>
        <taxon>Rossellomorea</taxon>
    </lineage>
</organism>
<dbReference type="InterPro" id="IPR012873">
    <property type="entry name" value="DUF1672"/>
</dbReference>
<evidence type="ECO:0000256" key="1">
    <source>
        <dbReference type="SAM" id="MobiDB-lite"/>
    </source>
</evidence>
<dbReference type="AlphaFoldDB" id="A0A0P6W0Q5"/>
<proteinExistence type="predicted"/>
<accession>A0A0P6W0Q5</accession>
<dbReference type="Proteomes" id="UP000050398">
    <property type="component" value="Unassembled WGS sequence"/>
</dbReference>
<name>A0A0P6W0Q5_9BACI</name>
<feature type="region of interest" description="Disordered" evidence="1">
    <location>
        <begin position="277"/>
        <end position="297"/>
    </location>
</feature>
<reference evidence="2 3" key="1">
    <citation type="submission" date="2015-08" db="EMBL/GenBank/DDBJ databases">
        <title>Draft Genome Sequence of Bacillus vietnamensis UCD-SED5.</title>
        <authorList>
            <person name="Lee R.D."/>
            <person name="Jospin G."/>
            <person name="Lang J.M."/>
            <person name="Coil D.A."/>
            <person name="Eisen J.A."/>
        </authorList>
    </citation>
    <scope>NUCLEOTIDE SEQUENCE [LARGE SCALE GENOMIC DNA]</scope>
    <source>
        <strain evidence="2 3">UCD-SED5</strain>
    </source>
</reference>
<sequence>MRVKTIFMLACILLLGGCMEKEESPQISPNTQYERVQDYKGEGYFLKQGSENDEIAEANREKIEKEVKEFFRKEYKTKVKVHNLVGNEEGATVFVESIGQLHFYTYAVIPFNGKKVSTGQVFSQEGQVESGITDGLYKIIFAEEFDHLDAYLDKIATEEEVTGRTVESLGNVGGEGYMTPYYFIGSSPINDEAILPVYELYMRNQNPTSEELREAFNEEEFTPDNLRISIMLFMKEEEAVPSEEIFNRITGDLETMAGIPKGTYSVYINDNLVHKESSDGVKDNSLERAYPDGIVRD</sequence>
<dbReference type="Pfam" id="PF07901">
    <property type="entry name" value="DUF1672"/>
    <property type="match status" value="1"/>
</dbReference>
<dbReference type="PROSITE" id="PS51257">
    <property type="entry name" value="PROKAR_LIPOPROTEIN"/>
    <property type="match status" value="1"/>
</dbReference>
<gene>
    <name evidence="2" type="ORF">AM506_11830</name>
</gene>
<dbReference type="EMBL" id="LIXZ01000008">
    <property type="protein sequence ID" value="KPL59214.1"/>
    <property type="molecule type" value="Genomic_DNA"/>
</dbReference>
<dbReference type="OrthoDB" id="2360336at2"/>
<comment type="caution">
    <text evidence="2">The sequence shown here is derived from an EMBL/GenBank/DDBJ whole genome shotgun (WGS) entry which is preliminary data.</text>
</comment>